<comment type="similarity">
    <text evidence="1">Belongs to the cytochrome P450 family.</text>
</comment>
<dbReference type="PRINTS" id="PR00463">
    <property type="entry name" value="EP450I"/>
</dbReference>
<proteinExistence type="inferred from homology"/>
<dbReference type="GO" id="GO:0004497">
    <property type="term" value="F:monooxygenase activity"/>
    <property type="evidence" value="ECO:0007669"/>
    <property type="project" value="InterPro"/>
</dbReference>
<keyword evidence="4" id="KW-1185">Reference proteome</keyword>
<dbReference type="InterPro" id="IPR036396">
    <property type="entry name" value="Cyt_P450_sf"/>
</dbReference>
<sequence>MLNNSIIEIGKEFIEEYGNFFIEQLKDSKLYSLLEKFTIRQIVAYSVGIYIASLGFRKSISFTQYKIRNRRQFKGVASPPEHFLGGHDHHFAAREDLPICLRKWHEQYDGLYKLQFGFLYTRLSLGKAKYAKDILNSSGKQRQGGSRAGDILLLGNKWRRAIKNGQDGKYEMFQNISLMTLDSLLKCIFGITSNCQMKNENHPYLEAIRNIAECLNVKFHNPILMIHLLFCLTPTGWRYYMNLNRLHSFTRKVIADKKSNLSQPKKTKFIDFIDILLSARDEDGKGMTDKEIAAEVDTFMFEGHDTTASGISFALYNLARYPEIQERCRAEVMEVMGSSDNISWNDLPKLTYLTNTLKESMRVHAPVPIIAREMTQDRKLCNGLVLKKGTAVSINMYSIHMDDEVWEEPMKFDPDRFADSTGRHPYAFVPFAAGPRNCIGQNFALAEMKTTLAIILKNFRLKPINDPKIIFDLVLRSSNGINVQDEDGNGLTDKEIAAEVDSFMFAVHDTTASALSFALYNNLAEHPQIQEKDDLSKLTYLTNSLKESLRINPPISVIARQLDKDRRLENGMVLPKGMAVDINIAAIHKDPDVWDELEKFNPSRFDKTNDRHPYAFTPFSAGPRNCIGQHFALAEMKTSLAIILKNFRLKPLVDPIPIIDIVLNSSNGINIQVERLSKYNRLNIIENNNINKSKMKQPGKEITANSL</sequence>
<comment type="caution">
    <text evidence="3">The sequence shown here is derived from an EMBL/GenBank/DDBJ whole genome shotgun (WGS) entry which is preliminary data.</text>
</comment>
<dbReference type="AlphaFoldDB" id="A0A7I8VXQ6"/>
<dbReference type="Proteomes" id="UP000549394">
    <property type="component" value="Unassembled WGS sequence"/>
</dbReference>
<accession>A0A7I8VXQ6</accession>
<reference evidence="3 4" key="1">
    <citation type="submission" date="2020-08" db="EMBL/GenBank/DDBJ databases">
        <authorList>
            <person name="Hejnol A."/>
        </authorList>
    </citation>
    <scope>NUCLEOTIDE SEQUENCE [LARGE SCALE GENOMIC DNA]</scope>
</reference>
<evidence type="ECO:0000256" key="1">
    <source>
        <dbReference type="ARBA" id="ARBA00010617"/>
    </source>
</evidence>
<evidence type="ECO:0000256" key="2">
    <source>
        <dbReference type="PIRSR" id="PIRSR602401-1"/>
    </source>
</evidence>
<dbReference type="PANTHER" id="PTHR24291">
    <property type="entry name" value="CYTOCHROME P450 FAMILY 4"/>
    <property type="match status" value="1"/>
</dbReference>
<dbReference type="InterPro" id="IPR002401">
    <property type="entry name" value="Cyt_P450_E_grp-I"/>
</dbReference>
<dbReference type="InterPro" id="IPR001128">
    <property type="entry name" value="Cyt_P450"/>
</dbReference>
<dbReference type="PRINTS" id="PR00385">
    <property type="entry name" value="P450"/>
</dbReference>
<dbReference type="GO" id="GO:0020037">
    <property type="term" value="F:heme binding"/>
    <property type="evidence" value="ECO:0007669"/>
    <property type="project" value="InterPro"/>
</dbReference>
<dbReference type="Gene3D" id="1.10.630.10">
    <property type="entry name" value="Cytochrome P450"/>
    <property type="match status" value="2"/>
</dbReference>
<dbReference type="InterPro" id="IPR017972">
    <property type="entry name" value="Cyt_P450_CS"/>
</dbReference>
<dbReference type="OrthoDB" id="1470350at2759"/>
<keyword evidence="2" id="KW-0349">Heme</keyword>
<protein>
    <submittedName>
        <fullName evidence="3">DgyrCDS9679</fullName>
    </submittedName>
</protein>
<dbReference type="GO" id="GO:0005506">
    <property type="term" value="F:iron ion binding"/>
    <property type="evidence" value="ECO:0007669"/>
    <property type="project" value="InterPro"/>
</dbReference>
<comment type="cofactor">
    <cofactor evidence="2">
        <name>heme</name>
        <dbReference type="ChEBI" id="CHEBI:30413"/>
    </cofactor>
</comment>
<evidence type="ECO:0000313" key="3">
    <source>
        <dbReference type="EMBL" id="CAD5121144.1"/>
    </source>
</evidence>
<dbReference type="PANTHER" id="PTHR24291:SF201">
    <property type="entry name" value="CYTOCHROME P450, FAMILY 4, SUBFAMILY B, POLYPEPTIDE 7"/>
    <property type="match status" value="1"/>
</dbReference>
<dbReference type="EMBL" id="CAJFCJ010000014">
    <property type="protein sequence ID" value="CAD5121144.1"/>
    <property type="molecule type" value="Genomic_DNA"/>
</dbReference>
<feature type="binding site" description="axial binding residue" evidence="2">
    <location>
        <position position="438"/>
    </location>
    <ligand>
        <name>heme</name>
        <dbReference type="ChEBI" id="CHEBI:30413"/>
    </ligand>
    <ligandPart>
        <name>Fe</name>
        <dbReference type="ChEBI" id="CHEBI:18248"/>
    </ligandPart>
</feature>
<name>A0A7I8VXQ6_9ANNE</name>
<organism evidence="3 4">
    <name type="scientific">Dimorphilus gyrociliatus</name>
    <dbReference type="NCBI Taxonomy" id="2664684"/>
    <lineage>
        <taxon>Eukaryota</taxon>
        <taxon>Metazoa</taxon>
        <taxon>Spiralia</taxon>
        <taxon>Lophotrochozoa</taxon>
        <taxon>Annelida</taxon>
        <taxon>Polychaeta</taxon>
        <taxon>Polychaeta incertae sedis</taxon>
        <taxon>Dinophilidae</taxon>
        <taxon>Dimorphilus</taxon>
    </lineage>
</organism>
<dbReference type="PROSITE" id="PS00086">
    <property type="entry name" value="CYTOCHROME_P450"/>
    <property type="match status" value="1"/>
</dbReference>
<dbReference type="InterPro" id="IPR050196">
    <property type="entry name" value="Cytochrome_P450_Monoox"/>
</dbReference>
<dbReference type="CDD" id="cd00302">
    <property type="entry name" value="cytochrome_P450"/>
    <property type="match status" value="1"/>
</dbReference>
<dbReference type="SUPFAM" id="SSF48264">
    <property type="entry name" value="Cytochrome P450"/>
    <property type="match status" value="2"/>
</dbReference>
<keyword evidence="2" id="KW-0408">Iron</keyword>
<gene>
    <name evidence="3" type="ORF">DGYR_LOCUS9135</name>
</gene>
<dbReference type="Pfam" id="PF00067">
    <property type="entry name" value="p450"/>
    <property type="match status" value="2"/>
</dbReference>
<dbReference type="GO" id="GO:0016705">
    <property type="term" value="F:oxidoreductase activity, acting on paired donors, with incorporation or reduction of molecular oxygen"/>
    <property type="evidence" value="ECO:0007669"/>
    <property type="project" value="InterPro"/>
</dbReference>
<evidence type="ECO:0000313" key="4">
    <source>
        <dbReference type="Proteomes" id="UP000549394"/>
    </source>
</evidence>
<keyword evidence="2" id="KW-0479">Metal-binding</keyword>